<dbReference type="InterPro" id="IPR005720">
    <property type="entry name" value="Dihydroorotate_DH_cat"/>
</dbReference>
<comment type="subcellular location">
    <subcellularLocation>
        <location evidence="2 13">Cell membrane</location>
        <topology evidence="2 13">Peripheral membrane protein</topology>
    </subcellularLocation>
</comment>
<evidence type="ECO:0000256" key="7">
    <source>
        <dbReference type="ARBA" id="ARBA00022630"/>
    </source>
</evidence>
<dbReference type="GO" id="GO:0044205">
    <property type="term" value="P:'de novo' UMP biosynthetic process"/>
    <property type="evidence" value="ECO:0007669"/>
    <property type="project" value="UniProtKB-UniRule"/>
</dbReference>
<evidence type="ECO:0000256" key="5">
    <source>
        <dbReference type="ARBA" id="ARBA00011245"/>
    </source>
</evidence>
<evidence type="ECO:0000256" key="4">
    <source>
        <dbReference type="ARBA" id="ARBA00005359"/>
    </source>
</evidence>
<evidence type="ECO:0000256" key="9">
    <source>
        <dbReference type="ARBA" id="ARBA00022975"/>
    </source>
</evidence>
<evidence type="ECO:0000313" key="16">
    <source>
        <dbReference type="Proteomes" id="UP000638648"/>
    </source>
</evidence>
<comment type="caution">
    <text evidence="15">The sequence shown here is derived from an EMBL/GenBank/DDBJ whole genome shotgun (WGS) entry which is preliminary data.</text>
</comment>
<dbReference type="Proteomes" id="UP000638648">
    <property type="component" value="Unassembled WGS sequence"/>
</dbReference>
<accession>A0A927RMY0</accession>
<dbReference type="NCBIfam" id="NF003652">
    <property type="entry name" value="PRK05286.2-5"/>
    <property type="match status" value="1"/>
</dbReference>
<protein>
    <recommendedName>
        <fullName evidence="13">Dihydroorotate dehydrogenase (quinone)</fullName>
        <ecNumber evidence="13">1.3.5.2</ecNumber>
    </recommendedName>
    <alternativeName>
        <fullName evidence="13">DHOdehase</fullName>
        <shortName evidence="13">DHOD</shortName>
        <shortName evidence="13">DHODase</shortName>
    </alternativeName>
    <alternativeName>
        <fullName evidence="13">Dihydroorotate oxidase</fullName>
    </alternativeName>
</protein>
<dbReference type="GO" id="GO:0005737">
    <property type="term" value="C:cytoplasm"/>
    <property type="evidence" value="ECO:0007669"/>
    <property type="project" value="InterPro"/>
</dbReference>
<dbReference type="NCBIfam" id="TIGR01036">
    <property type="entry name" value="pyrD_sub2"/>
    <property type="match status" value="1"/>
</dbReference>
<feature type="binding site" evidence="13">
    <location>
        <begin position="358"/>
        <end position="359"/>
    </location>
    <ligand>
        <name>FMN</name>
        <dbReference type="ChEBI" id="CHEBI:58210"/>
    </ligand>
</feature>
<dbReference type="GO" id="GO:0106430">
    <property type="term" value="F:dihydroorotate dehydrogenase (quinone) activity"/>
    <property type="evidence" value="ECO:0007669"/>
    <property type="project" value="UniProtKB-EC"/>
</dbReference>
<dbReference type="Pfam" id="PF01180">
    <property type="entry name" value="DHO_dh"/>
    <property type="match status" value="1"/>
</dbReference>
<dbReference type="AlphaFoldDB" id="A0A927RMY0"/>
<sequence length="400" mass="42006">MRPAAGSPIADRLECGPGIFMYELLYRLVFRRVPAEPIHRLAFGAIRTAAVLPGAAGELRRRLGPTDPVLRVSAFGLDLPGPLGLAAGFDKDARGVDALAALGFAFVEVGTVTAQPQPGNPQPRMFRLSADRALVNRMGFNNQGAAAVAARLGRRTSRGVSRGVSRTGGATYAGVNIGKTKVVPESGAVADYVASAHLLAGVADYLVVNVSSPNTPGLRDLQAIEHLRPLLTGVRKALDEAATPDTPRVPLLVKIAPDLSDDDIDAVADLALELRLDGIIATNTTIGREGLRTDPAEVAAVGAGGLSGAPLKARALEVLRRLYARVGDQLVLVGVGGIENADDAWERIRAGATLVQAYTGFIYGGPFWARRLHRGLARRIRAAGYSSVAEAVGSATRSRR</sequence>
<dbReference type="Gene3D" id="3.20.20.70">
    <property type="entry name" value="Aldolase class I"/>
    <property type="match status" value="1"/>
</dbReference>
<evidence type="ECO:0000256" key="3">
    <source>
        <dbReference type="ARBA" id="ARBA00005161"/>
    </source>
</evidence>
<feature type="binding site" evidence="13">
    <location>
        <position position="111"/>
    </location>
    <ligand>
        <name>FMN</name>
        <dbReference type="ChEBI" id="CHEBI:58210"/>
    </ligand>
</feature>
<feature type="domain" description="Dihydroorotate dehydrogenase catalytic" evidence="14">
    <location>
        <begin position="70"/>
        <end position="379"/>
    </location>
</feature>
<keyword evidence="6 13" id="KW-1003">Cell membrane</keyword>
<evidence type="ECO:0000256" key="6">
    <source>
        <dbReference type="ARBA" id="ARBA00022475"/>
    </source>
</evidence>
<dbReference type="PROSITE" id="PS00912">
    <property type="entry name" value="DHODEHASE_2"/>
    <property type="match status" value="1"/>
</dbReference>
<keyword evidence="16" id="KW-1185">Reference proteome</keyword>
<comment type="function">
    <text evidence="1 13">Catalyzes the conversion of dihydroorotate to orotate with quinone as electron acceptor.</text>
</comment>
<feature type="binding site" evidence="13">
    <location>
        <position position="254"/>
    </location>
    <ligand>
        <name>FMN</name>
        <dbReference type="ChEBI" id="CHEBI:58210"/>
    </ligand>
</feature>
<evidence type="ECO:0000256" key="8">
    <source>
        <dbReference type="ARBA" id="ARBA00022643"/>
    </source>
</evidence>
<comment type="catalytic activity">
    <reaction evidence="12 13">
        <text>(S)-dihydroorotate + a quinone = orotate + a quinol</text>
        <dbReference type="Rhea" id="RHEA:30187"/>
        <dbReference type="ChEBI" id="CHEBI:24646"/>
        <dbReference type="ChEBI" id="CHEBI:30839"/>
        <dbReference type="ChEBI" id="CHEBI:30864"/>
        <dbReference type="ChEBI" id="CHEBI:132124"/>
        <dbReference type="EC" id="1.3.5.2"/>
    </reaction>
</comment>
<reference evidence="15" key="1">
    <citation type="submission" date="2020-10" db="EMBL/GenBank/DDBJ databases">
        <title>Sequencing the genomes of 1000 actinobacteria strains.</title>
        <authorList>
            <person name="Klenk H.-P."/>
        </authorList>
    </citation>
    <scope>NUCLEOTIDE SEQUENCE</scope>
    <source>
        <strain evidence="15">DSM 45354</strain>
    </source>
</reference>
<comment type="cofactor">
    <cofactor evidence="13">
        <name>FMN</name>
        <dbReference type="ChEBI" id="CHEBI:58210"/>
    </cofactor>
    <text evidence="13">Binds 1 FMN per subunit.</text>
</comment>
<evidence type="ECO:0000313" key="15">
    <source>
        <dbReference type="EMBL" id="MBE1609438.1"/>
    </source>
</evidence>
<dbReference type="EMBL" id="JADBEM010000001">
    <property type="protein sequence ID" value="MBE1609438.1"/>
    <property type="molecule type" value="Genomic_DNA"/>
</dbReference>
<dbReference type="PANTHER" id="PTHR48109:SF4">
    <property type="entry name" value="DIHYDROOROTATE DEHYDROGENASE (QUINONE), MITOCHONDRIAL"/>
    <property type="match status" value="1"/>
</dbReference>
<feature type="binding site" evidence="13">
    <location>
        <begin position="136"/>
        <end position="140"/>
    </location>
    <ligand>
        <name>substrate</name>
    </ligand>
</feature>
<evidence type="ECO:0000256" key="11">
    <source>
        <dbReference type="ARBA" id="ARBA00023136"/>
    </source>
</evidence>
<dbReference type="PROSITE" id="PS00911">
    <property type="entry name" value="DHODEHASE_1"/>
    <property type="match status" value="1"/>
</dbReference>
<dbReference type="NCBIfam" id="NF003648">
    <property type="entry name" value="PRK05286.2-1"/>
    <property type="match status" value="1"/>
</dbReference>
<keyword evidence="9 13" id="KW-0665">Pyrimidine biosynthesis</keyword>
<dbReference type="InterPro" id="IPR001295">
    <property type="entry name" value="Dihydroorotate_DH_CS"/>
</dbReference>
<feature type="binding site" evidence="13">
    <location>
        <position position="214"/>
    </location>
    <ligand>
        <name>substrate</name>
    </ligand>
</feature>
<evidence type="ECO:0000256" key="1">
    <source>
        <dbReference type="ARBA" id="ARBA00003125"/>
    </source>
</evidence>
<keyword evidence="11 13" id="KW-0472">Membrane</keyword>
<comment type="pathway">
    <text evidence="3 13">Pyrimidine metabolism; UMP biosynthesis via de novo pathway; orotate from (S)-dihydroorotate (quinone route): step 1/1.</text>
</comment>
<gene>
    <name evidence="13" type="primary">pyrD</name>
    <name evidence="15" type="ORF">HEB94_006286</name>
</gene>
<feature type="binding site" evidence="13">
    <location>
        <begin position="283"/>
        <end position="284"/>
    </location>
    <ligand>
        <name>substrate</name>
    </ligand>
</feature>
<name>A0A927RMY0_9ACTN</name>
<dbReference type="EC" id="1.3.5.2" evidence="13"/>
<feature type="binding site" evidence="13">
    <location>
        <position position="91"/>
    </location>
    <ligand>
        <name>substrate</name>
    </ligand>
</feature>
<dbReference type="InterPro" id="IPR005719">
    <property type="entry name" value="Dihydroorotate_DH_2"/>
</dbReference>
<proteinExistence type="inferred from homology"/>
<dbReference type="NCBIfam" id="NF003645">
    <property type="entry name" value="PRK05286.1-2"/>
    <property type="match status" value="1"/>
</dbReference>
<evidence type="ECO:0000256" key="13">
    <source>
        <dbReference type="HAMAP-Rule" id="MF_00225"/>
    </source>
</evidence>
<keyword evidence="10 13" id="KW-0560">Oxidoreductase</keyword>
<feature type="binding site" evidence="13">
    <location>
        <position position="209"/>
    </location>
    <ligand>
        <name>substrate</name>
    </ligand>
</feature>
<feature type="binding site" evidence="13">
    <location>
        <position position="209"/>
    </location>
    <ligand>
        <name>FMN</name>
        <dbReference type="ChEBI" id="CHEBI:58210"/>
    </ligand>
</feature>
<evidence type="ECO:0000256" key="10">
    <source>
        <dbReference type="ARBA" id="ARBA00023002"/>
    </source>
</evidence>
<dbReference type="RefSeq" id="WP_425550412.1">
    <property type="nucleotide sequence ID" value="NZ_BAABJL010000162.1"/>
</dbReference>
<dbReference type="GO" id="GO:0006207">
    <property type="term" value="P:'de novo' pyrimidine nucleobase biosynthetic process"/>
    <property type="evidence" value="ECO:0007669"/>
    <property type="project" value="UniProtKB-UniRule"/>
</dbReference>
<feature type="binding site" evidence="13">
    <location>
        <begin position="87"/>
        <end position="91"/>
    </location>
    <ligand>
        <name>FMN</name>
        <dbReference type="ChEBI" id="CHEBI:58210"/>
    </ligand>
</feature>
<dbReference type="GO" id="GO:0005886">
    <property type="term" value="C:plasma membrane"/>
    <property type="evidence" value="ECO:0007669"/>
    <property type="project" value="UniProtKB-SubCell"/>
</dbReference>
<keyword evidence="7 13" id="KW-0285">Flavoprotein</keyword>
<evidence type="ECO:0000256" key="2">
    <source>
        <dbReference type="ARBA" id="ARBA00004202"/>
    </source>
</evidence>
<dbReference type="InterPro" id="IPR013785">
    <property type="entry name" value="Aldolase_TIM"/>
</dbReference>
<feature type="active site" description="Nucleophile" evidence="13">
    <location>
        <position position="212"/>
    </location>
</feature>
<dbReference type="InterPro" id="IPR050074">
    <property type="entry name" value="DHO_dehydrogenase"/>
</dbReference>
<feature type="binding site" evidence="13">
    <location>
        <position position="337"/>
    </location>
    <ligand>
        <name>FMN</name>
        <dbReference type="ChEBI" id="CHEBI:58210"/>
    </ligand>
</feature>
<dbReference type="SUPFAM" id="SSF51395">
    <property type="entry name" value="FMN-linked oxidoreductases"/>
    <property type="match status" value="1"/>
</dbReference>
<evidence type="ECO:0000259" key="14">
    <source>
        <dbReference type="Pfam" id="PF01180"/>
    </source>
</evidence>
<dbReference type="PANTHER" id="PTHR48109">
    <property type="entry name" value="DIHYDROOROTATE DEHYDROGENASE (QUINONE), MITOCHONDRIAL-RELATED"/>
    <property type="match status" value="1"/>
</dbReference>
<comment type="similarity">
    <text evidence="4 13">Belongs to the dihydroorotate dehydrogenase family. Type 2 subfamily.</text>
</comment>
<dbReference type="FunFam" id="3.20.20.70:FF:000123">
    <property type="entry name" value="Dihydroorotate dehydrogenase (quinone)"/>
    <property type="match status" value="1"/>
</dbReference>
<feature type="binding site" evidence="13">
    <location>
        <position position="282"/>
    </location>
    <ligand>
        <name>FMN</name>
        <dbReference type="ChEBI" id="CHEBI:58210"/>
    </ligand>
</feature>
<organism evidence="15 16">
    <name type="scientific">Actinopolymorpha pittospori</name>
    <dbReference type="NCBI Taxonomy" id="648752"/>
    <lineage>
        <taxon>Bacteria</taxon>
        <taxon>Bacillati</taxon>
        <taxon>Actinomycetota</taxon>
        <taxon>Actinomycetes</taxon>
        <taxon>Propionibacteriales</taxon>
        <taxon>Actinopolymorphaceae</taxon>
        <taxon>Actinopolymorpha</taxon>
    </lineage>
</organism>
<evidence type="ECO:0000256" key="12">
    <source>
        <dbReference type="ARBA" id="ARBA00048639"/>
    </source>
</evidence>
<keyword evidence="8 13" id="KW-0288">FMN</keyword>
<dbReference type="HAMAP" id="MF_00225">
    <property type="entry name" value="DHO_dh_type2"/>
    <property type="match status" value="1"/>
</dbReference>
<feature type="binding site" evidence="13">
    <location>
        <position position="176"/>
    </location>
    <ligand>
        <name>FMN</name>
        <dbReference type="ChEBI" id="CHEBI:58210"/>
    </ligand>
</feature>
<dbReference type="CDD" id="cd04738">
    <property type="entry name" value="DHOD_2_like"/>
    <property type="match status" value="1"/>
</dbReference>
<comment type="subunit">
    <text evidence="5 13">Monomer.</text>
</comment>
<feature type="binding site" evidence="13">
    <location>
        <position position="308"/>
    </location>
    <ligand>
        <name>FMN</name>
        <dbReference type="ChEBI" id="CHEBI:58210"/>
    </ligand>
</feature>